<gene>
    <name evidence="2" type="ORF">GGQ99_004774</name>
</gene>
<protein>
    <submittedName>
        <fullName evidence="2">Uncharacterized protein</fullName>
    </submittedName>
</protein>
<accession>A0ABR6L8C3</accession>
<dbReference type="RefSeq" id="WP_183264390.1">
    <property type="nucleotide sequence ID" value="NZ_BAAAVZ010000026.1"/>
</dbReference>
<reference evidence="2 3" key="1">
    <citation type="submission" date="2020-08" db="EMBL/GenBank/DDBJ databases">
        <title>Genomic Encyclopedia of Type Strains, Phase IV (KMG-IV): sequencing the most valuable type-strain genomes for metagenomic binning, comparative biology and taxonomic classification.</title>
        <authorList>
            <person name="Goeker M."/>
        </authorList>
    </citation>
    <scope>NUCLEOTIDE SEQUENCE [LARGE SCALE GENOMIC DNA]</scope>
    <source>
        <strain evidence="2 3">DSM 7050</strain>
    </source>
</reference>
<sequence length="249" mass="28119">MNIRLVRDLLIDAVRLDRETHDHIGPAPLRGQQLPYAHGFSDMAGWGKVPNDFRCQLRTEDGDPLATIRHDFWDQYDRDPSPAEISRADTVHGWVSYIDVDAERRALLGWLKSKVGGRAFKRWCASEGISTTTGTKRKNRALDKILAELARRPVQDYRLLDFGVLHLEPEISDVSATIAEGAGDATEGLNNWAAADALPDQIEFSYKSDRTGNRGIEIPQSEFSWAARRNERRRRQRAKKAAKKAKAKS</sequence>
<dbReference type="EMBL" id="JACHOT010000009">
    <property type="protein sequence ID" value="MBB4652990.1"/>
    <property type="molecule type" value="Genomic_DNA"/>
</dbReference>
<comment type="caution">
    <text evidence="2">The sequence shown here is derived from an EMBL/GenBank/DDBJ whole genome shotgun (WGS) entry which is preliminary data.</text>
</comment>
<proteinExistence type="predicted"/>
<organism evidence="2 3">
    <name type="scientific">Aminobacter niigataensis</name>
    <dbReference type="NCBI Taxonomy" id="83265"/>
    <lineage>
        <taxon>Bacteria</taxon>
        <taxon>Pseudomonadati</taxon>
        <taxon>Pseudomonadota</taxon>
        <taxon>Alphaproteobacteria</taxon>
        <taxon>Hyphomicrobiales</taxon>
        <taxon>Phyllobacteriaceae</taxon>
        <taxon>Aminobacter</taxon>
    </lineage>
</organism>
<name>A0ABR6L8C3_9HYPH</name>
<dbReference type="Proteomes" id="UP000539538">
    <property type="component" value="Unassembled WGS sequence"/>
</dbReference>
<feature type="region of interest" description="Disordered" evidence="1">
    <location>
        <begin position="214"/>
        <end position="249"/>
    </location>
</feature>
<evidence type="ECO:0000313" key="2">
    <source>
        <dbReference type="EMBL" id="MBB4652990.1"/>
    </source>
</evidence>
<feature type="compositionally biased region" description="Basic residues" evidence="1">
    <location>
        <begin position="230"/>
        <end position="249"/>
    </location>
</feature>
<evidence type="ECO:0000313" key="3">
    <source>
        <dbReference type="Proteomes" id="UP000539538"/>
    </source>
</evidence>
<keyword evidence="3" id="KW-1185">Reference proteome</keyword>
<evidence type="ECO:0000256" key="1">
    <source>
        <dbReference type="SAM" id="MobiDB-lite"/>
    </source>
</evidence>